<keyword evidence="8" id="KW-1185">Reference proteome</keyword>
<protein>
    <recommendedName>
        <fullName evidence="9">Recombinase XerD</fullName>
    </recommendedName>
</protein>
<dbReference type="InterPro" id="IPR013762">
    <property type="entry name" value="Integrase-like_cat_sf"/>
</dbReference>
<reference evidence="7 8" key="1">
    <citation type="submission" date="2014-02" db="EMBL/GenBank/DDBJ databases">
        <title>Draft genome sequence of Lysinibacillus sinduriensis JCM 15800.</title>
        <authorList>
            <person name="Zhang F."/>
            <person name="Wang G."/>
            <person name="Zhang L."/>
        </authorList>
    </citation>
    <scope>NUCLEOTIDE SEQUENCE [LARGE SCALE GENOMIC DNA]</scope>
    <source>
        <strain evidence="7 8">JCM 15800</strain>
    </source>
</reference>
<evidence type="ECO:0000259" key="5">
    <source>
        <dbReference type="PROSITE" id="PS51898"/>
    </source>
</evidence>
<evidence type="ECO:0000256" key="2">
    <source>
        <dbReference type="ARBA" id="ARBA00023125"/>
    </source>
</evidence>
<dbReference type="InterPro" id="IPR044068">
    <property type="entry name" value="CB"/>
</dbReference>
<evidence type="ECO:0000256" key="4">
    <source>
        <dbReference type="PROSITE-ProRule" id="PRU01248"/>
    </source>
</evidence>
<dbReference type="Proteomes" id="UP000030408">
    <property type="component" value="Unassembled WGS sequence"/>
</dbReference>
<feature type="domain" description="Core-binding (CB)" evidence="6">
    <location>
        <begin position="1"/>
        <end position="83"/>
    </location>
</feature>
<evidence type="ECO:0000313" key="7">
    <source>
        <dbReference type="EMBL" id="KGR76938.1"/>
    </source>
</evidence>
<dbReference type="InterPro" id="IPR004107">
    <property type="entry name" value="Integrase_SAM-like_N"/>
</dbReference>
<dbReference type="Gene3D" id="1.10.150.130">
    <property type="match status" value="1"/>
</dbReference>
<dbReference type="InterPro" id="IPR010998">
    <property type="entry name" value="Integrase_recombinase_N"/>
</dbReference>
<dbReference type="RefSeq" id="WP_036198532.1">
    <property type="nucleotide sequence ID" value="NZ_AVCY01000014.1"/>
</dbReference>
<evidence type="ECO:0000313" key="8">
    <source>
        <dbReference type="Proteomes" id="UP000030408"/>
    </source>
</evidence>
<dbReference type="OrthoDB" id="2607117at2"/>
<dbReference type="GO" id="GO:0015074">
    <property type="term" value="P:DNA integration"/>
    <property type="evidence" value="ECO:0007669"/>
    <property type="project" value="UniProtKB-KW"/>
</dbReference>
<evidence type="ECO:0000256" key="3">
    <source>
        <dbReference type="ARBA" id="ARBA00023172"/>
    </source>
</evidence>
<dbReference type="CDD" id="cd00397">
    <property type="entry name" value="DNA_BRE_C"/>
    <property type="match status" value="1"/>
</dbReference>
<evidence type="ECO:0000256" key="1">
    <source>
        <dbReference type="ARBA" id="ARBA00022908"/>
    </source>
</evidence>
<gene>
    <name evidence="7" type="ORF">CD33_04485</name>
</gene>
<dbReference type="eggNOG" id="COG4974">
    <property type="taxonomic scope" value="Bacteria"/>
</dbReference>
<proteinExistence type="predicted"/>
<dbReference type="PROSITE" id="PS51898">
    <property type="entry name" value="TYR_RECOMBINASE"/>
    <property type="match status" value="1"/>
</dbReference>
<accession>A0A0A3I2R0</accession>
<dbReference type="STRING" id="1384057.CD33_04485"/>
<feature type="domain" description="Tyr recombinase" evidence="5">
    <location>
        <begin position="104"/>
        <end position="289"/>
    </location>
</feature>
<evidence type="ECO:0000259" key="6">
    <source>
        <dbReference type="PROSITE" id="PS51900"/>
    </source>
</evidence>
<dbReference type="GO" id="GO:0006310">
    <property type="term" value="P:DNA recombination"/>
    <property type="evidence" value="ECO:0007669"/>
    <property type="project" value="UniProtKB-KW"/>
</dbReference>
<dbReference type="Pfam" id="PF00589">
    <property type="entry name" value="Phage_integrase"/>
    <property type="match status" value="1"/>
</dbReference>
<dbReference type="PROSITE" id="PS51900">
    <property type="entry name" value="CB"/>
    <property type="match status" value="1"/>
</dbReference>
<dbReference type="InterPro" id="IPR002104">
    <property type="entry name" value="Integrase_catalytic"/>
</dbReference>
<keyword evidence="3" id="KW-0233">DNA recombination</keyword>
<dbReference type="AlphaFoldDB" id="A0A0A3I2R0"/>
<dbReference type="EMBL" id="JPVO01000042">
    <property type="protein sequence ID" value="KGR76938.1"/>
    <property type="molecule type" value="Genomic_DNA"/>
</dbReference>
<keyword evidence="1" id="KW-0229">DNA integration</keyword>
<dbReference type="Gene3D" id="1.10.443.10">
    <property type="entry name" value="Intergrase catalytic core"/>
    <property type="match status" value="1"/>
</dbReference>
<evidence type="ECO:0008006" key="9">
    <source>
        <dbReference type="Google" id="ProtNLM"/>
    </source>
</evidence>
<dbReference type="SUPFAM" id="SSF56349">
    <property type="entry name" value="DNA breaking-rejoining enzymes"/>
    <property type="match status" value="1"/>
</dbReference>
<name>A0A0A3I2R0_9BACL</name>
<organism evidence="7 8">
    <name type="scientific">Ureibacillus sinduriensis BLB-1 = JCM 15800</name>
    <dbReference type="NCBI Taxonomy" id="1384057"/>
    <lineage>
        <taxon>Bacteria</taxon>
        <taxon>Bacillati</taxon>
        <taxon>Bacillota</taxon>
        <taxon>Bacilli</taxon>
        <taxon>Bacillales</taxon>
        <taxon>Caryophanaceae</taxon>
        <taxon>Ureibacillus</taxon>
    </lineage>
</organism>
<comment type="caution">
    <text evidence="7">The sequence shown here is derived from an EMBL/GenBank/DDBJ whole genome shotgun (WGS) entry which is preliminary data.</text>
</comment>
<dbReference type="GO" id="GO:0003677">
    <property type="term" value="F:DNA binding"/>
    <property type="evidence" value="ECO:0007669"/>
    <property type="project" value="UniProtKB-UniRule"/>
</dbReference>
<keyword evidence="2 4" id="KW-0238">DNA-binding</keyword>
<dbReference type="InterPro" id="IPR011010">
    <property type="entry name" value="DNA_brk_join_enz"/>
</dbReference>
<dbReference type="Pfam" id="PF02899">
    <property type="entry name" value="Phage_int_SAM_1"/>
    <property type="match status" value="1"/>
</dbReference>
<sequence length="289" mass="33933">MEELASHFKGYMESLGKSRHTIKQYGIDTEQFLRFMQDHHLSFDDHLHNIVGTYNSYLEEVYSSAASINRKRASLLQLLTFLEQRKIVSGIPVRLLKPTRLDSKPIQTLTIEQLKKVTNYWFEVYQTALNTENRWIALRNFCLVNMLLELGLKPSEITALKWSSIKGREVTIVQNKKSRKLLLSQIIYNWLELFRYETAELLPLSNKGEFVWLGLGNKQNAPITVKTVERIFQSMSQQLGFKITATVIRYTLIEHEVKNNQEVQLSELYKRYGYSRKSVLLERVSRFNY</sequence>